<evidence type="ECO:0000256" key="1">
    <source>
        <dbReference type="SAM" id="SignalP"/>
    </source>
</evidence>
<gene>
    <name evidence="2" type="ORF">LVJ94_10400</name>
</gene>
<evidence type="ECO:0000313" key="3">
    <source>
        <dbReference type="Proteomes" id="UP001374803"/>
    </source>
</evidence>
<evidence type="ECO:0000313" key="2">
    <source>
        <dbReference type="EMBL" id="WXB07640.1"/>
    </source>
</evidence>
<feature type="chain" id="PRO_5046645923" evidence="1">
    <location>
        <begin position="23"/>
        <end position="318"/>
    </location>
</feature>
<feature type="signal peptide" evidence="1">
    <location>
        <begin position="1"/>
        <end position="22"/>
    </location>
</feature>
<sequence>MKNLRRVPGVIVAVGIALVSSACLFSSSSSDDDPGYGGCRTDAECTPPGQPCRENRCVAGVCTEGNVPAGVDSRRSATNLVCHRLVCDGNGAEKSVVDVTVVNDTPHDCKQTSCTTEGNPAFTPSTGDVPEDKAGDCKRPTCSADGLPASTNDDADPPPPSDCMSYTCANSTIKGTPINQGKVCAPTGFSCGASGKCDTCPAPDASCTDPGPGKNARSFSTAYHWGDIGRCDSGGRTFCGVLAAGQTAYFRFRDDGTGAFCQLDPHIEVSPTAEVSLCVGSQCTTTGGMSFSSTSGQEITFSVTAKTACTGYTLSFHL</sequence>
<organism evidence="2 3">
    <name type="scientific">Pendulispora rubella</name>
    <dbReference type="NCBI Taxonomy" id="2741070"/>
    <lineage>
        <taxon>Bacteria</taxon>
        <taxon>Pseudomonadati</taxon>
        <taxon>Myxococcota</taxon>
        <taxon>Myxococcia</taxon>
        <taxon>Myxococcales</taxon>
        <taxon>Sorangiineae</taxon>
        <taxon>Pendulisporaceae</taxon>
        <taxon>Pendulispora</taxon>
    </lineage>
</organism>
<dbReference type="PROSITE" id="PS51257">
    <property type="entry name" value="PROKAR_LIPOPROTEIN"/>
    <property type="match status" value="1"/>
</dbReference>
<name>A0ABZ2LA47_9BACT</name>
<proteinExistence type="predicted"/>
<dbReference type="EMBL" id="CP089983">
    <property type="protein sequence ID" value="WXB07640.1"/>
    <property type="molecule type" value="Genomic_DNA"/>
</dbReference>
<keyword evidence="3" id="KW-1185">Reference proteome</keyword>
<reference evidence="2" key="1">
    <citation type="submission" date="2021-12" db="EMBL/GenBank/DDBJ databases">
        <title>Discovery of the Pendulisporaceae a myxobacterial family with distinct sporulation behavior and unique specialized metabolism.</title>
        <authorList>
            <person name="Garcia R."/>
            <person name="Popoff A."/>
            <person name="Bader C.D."/>
            <person name="Loehr J."/>
            <person name="Walesch S."/>
            <person name="Walt C."/>
            <person name="Boldt J."/>
            <person name="Bunk B."/>
            <person name="Haeckl F.J.F.P.J."/>
            <person name="Gunesch A.P."/>
            <person name="Birkelbach J."/>
            <person name="Nuebel U."/>
            <person name="Pietschmann T."/>
            <person name="Bach T."/>
            <person name="Mueller R."/>
        </authorList>
    </citation>
    <scope>NUCLEOTIDE SEQUENCE</scope>
    <source>
        <strain evidence="2">MSr11367</strain>
    </source>
</reference>
<dbReference type="Proteomes" id="UP001374803">
    <property type="component" value="Chromosome"/>
</dbReference>
<accession>A0ABZ2LA47</accession>
<protein>
    <submittedName>
        <fullName evidence="2">Uncharacterized protein</fullName>
    </submittedName>
</protein>
<keyword evidence="1" id="KW-0732">Signal</keyword>
<dbReference type="RefSeq" id="WP_394837305.1">
    <property type="nucleotide sequence ID" value="NZ_CP089929.1"/>
</dbReference>